<evidence type="ECO:0000256" key="3">
    <source>
        <dbReference type="ARBA" id="ARBA00022989"/>
    </source>
</evidence>
<dbReference type="SUPFAM" id="SSF53300">
    <property type="entry name" value="vWA-like"/>
    <property type="match status" value="1"/>
</dbReference>
<dbReference type="InterPro" id="IPR050768">
    <property type="entry name" value="UPF0353/GerABKA_families"/>
</dbReference>
<dbReference type="InterPro" id="IPR036465">
    <property type="entry name" value="vWFA_dom_sf"/>
</dbReference>
<dbReference type="OrthoDB" id="6206554at2"/>
<protein>
    <submittedName>
        <fullName evidence="7">Aerotolerance regulator BatA</fullName>
    </submittedName>
</protein>
<keyword evidence="8" id="KW-1185">Reference proteome</keyword>
<dbReference type="PANTHER" id="PTHR22550:SF5">
    <property type="entry name" value="LEUCINE ZIPPER PROTEIN 4"/>
    <property type="match status" value="1"/>
</dbReference>
<evidence type="ECO:0000259" key="6">
    <source>
        <dbReference type="PROSITE" id="PS50234"/>
    </source>
</evidence>
<dbReference type="SMART" id="SM00327">
    <property type="entry name" value="VWA"/>
    <property type="match status" value="1"/>
</dbReference>
<dbReference type="InterPro" id="IPR002035">
    <property type="entry name" value="VWF_A"/>
</dbReference>
<reference evidence="8" key="1">
    <citation type="submission" date="2016-11" db="EMBL/GenBank/DDBJ databases">
        <title>Trade-off between light-utilization and light-protection in marine flavobacteria.</title>
        <authorList>
            <person name="Kumagai Y."/>
            <person name="Yoshizawa S."/>
            <person name="Kogure K."/>
        </authorList>
    </citation>
    <scope>NUCLEOTIDE SEQUENCE [LARGE SCALE GENOMIC DNA]</scope>
    <source>
        <strain evidence="8">SG-18</strain>
    </source>
</reference>
<feature type="domain" description="VWFA" evidence="6">
    <location>
        <begin position="92"/>
        <end position="286"/>
    </location>
</feature>
<keyword evidence="3 5" id="KW-1133">Transmembrane helix</keyword>
<dbReference type="Gene3D" id="3.40.50.410">
    <property type="entry name" value="von Willebrand factor, type A domain"/>
    <property type="match status" value="1"/>
</dbReference>
<dbReference type="EMBL" id="MQVX01000001">
    <property type="protein sequence ID" value="PQJ16343.1"/>
    <property type="molecule type" value="Genomic_DNA"/>
</dbReference>
<keyword evidence="2 5" id="KW-0812">Transmembrane</keyword>
<evidence type="ECO:0000256" key="4">
    <source>
        <dbReference type="ARBA" id="ARBA00023136"/>
    </source>
</evidence>
<dbReference type="InterPro" id="IPR033881">
    <property type="entry name" value="vWA_BatA_type"/>
</dbReference>
<dbReference type="InterPro" id="IPR024163">
    <property type="entry name" value="Aerotolerance_reg_N"/>
</dbReference>
<keyword evidence="1" id="KW-1003">Cell membrane</keyword>
<dbReference type="PANTHER" id="PTHR22550">
    <property type="entry name" value="SPORE GERMINATION PROTEIN"/>
    <property type="match status" value="1"/>
</dbReference>
<evidence type="ECO:0000256" key="1">
    <source>
        <dbReference type="ARBA" id="ARBA00022475"/>
    </source>
</evidence>
<dbReference type="PROSITE" id="PS50234">
    <property type="entry name" value="VWFA"/>
    <property type="match status" value="1"/>
</dbReference>
<gene>
    <name evidence="7" type="ORF">BST99_11985</name>
</gene>
<sequence length="332" mass="37342">MGNDFAFAYPQFFWLFLALPLLLLWFYFNRKRETSVLRLSSLKGFKNRDLLSKVRPYLGVLRLAALALIITALARPQNEDISSRTKTTRGIDIVIAIDVSSSMLARDLKPNRLTALKEVAGDFIDKRPSDRIGLVAYAGESYTKTPITSDKSIVKGALREIKYGQLEDGTAIGMGLATSVNRLKDSKAQSKVIILLTDGVNNAGFIEPKTAADLAVEFGIKTYTIGLGTNGMAMTPVAYKPDGSFRYERREVEIDEDLLEEIAQLTGGAYFRATDNTKLQEIYEEINSLEKTEIEEFKYYKYEERFRPLVLLALGLLGLEWLLGITVFKRFM</sequence>
<comment type="caution">
    <text evidence="7">The sequence shown here is derived from an EMBL/GenBank/DDBJ whole genome shotgun (WGS) entry which is preliminary data.</text>
</comment>
<dbReference type="Proteomes" id="UP000239366">
    <property type="component" value="Unassembled WGS sequence"/>
</dbReference>
<evidence type="ECO:0000256" key="2">
    <source>
        <dbReference type="ARBA" id="ARBA00022692"/>
    </source>
</evidence>
<dbReference type="Pfam" id="PF00092">
    <property type="entry name" value="VWA"/>
    <property type="match status" value="1"/>
</dbReference>
<accession>A0A2S7T8T6</accession>
<evidence type="ECO:0000313" key="8">
    <source>
        <dbReference type="Proteomes" id="UP000239366"/>
    </source>
</evidence>
<dbReference type="Pfam" id="PF07584">
    <property type="entry name" value="BatA"/>
    <property type="match status" value="1"/>
</dbReference>
<feature type="transmembrane region" description="Helical" evidence="5">
    <location>
        <begin position="309"/>
        <end position="328"/>
    </location>
</feature>
<keyword evidence="4 5" id="KW-0472">Membrane</keyword>
<dbReference type="AlphaFoldDB" id="A0A2S7T8T6"/>
<proteinExistence type="predicted"/>
<feature type="transmembrane region" description="Helical" evidence="5">
    <location>
        <begin position="12"/>
        <end position="28"/>
    </location>
</feature>
<dbReference type="CDD" id="cd01467">
    <property type="entry name" value="vWA_BatA_type"/>
    <property type="match status" value="1"/>
</dbReference>
<evidence type="ECO:0000256" key="5">
    <source>
        <dbReference type="SAM" id="Phobius"/>
    </source>
</evidence>
<organism evidence="7 8">
    <name type="scientific">Aureicoccus marinus</name>
    <dbReference type="NCBI Taxonomy" id="754435"/>
    <lineage>
        <taxon>Bacteria</taxon>
        <taxon>Pseudomonadati</taxon>
        <taxon>Bacteroidota</taxon>
        <taxon>Flavobacteriia</taxon>
        <taxon>Flavobacteriales</taxon>
        <taxon>Flavobacteriaceae</taxon>
        <taxon>Aureicoccus</taxon>
    </lineage>
</organism>
<evidence type="ECO:0000313" key="7">
    <source>
        <dbReference type="EMBL" id="PQJ16343.1"/>
    </source>
</evidence>
<name>A0A2S7T8T6_9FLAO</name>
<dbReference type="RefSeq" id="WP_105002016.1">
    <property type="nucleotide sequence ID" value="NZ_MQVX01000001.1"/>
</dbReference>